<dbReference type="Proteomes" id="UP000054516">
    <property type="component" value="Unassembled WGS sequence"/>
</dbReference>
<gene>
    <name evidence="1" type="ORF">SAMD00023353_5100250</name>
</gene>
<sequence length="112" mass="12510">MLSTPHKPTEIISGRITDYAVPTCRDGAGNIRCTALFPVKNATCYTIRWRTEGVLTHTTAEVRSAVQGRLLYYRDTNGDWTPDAHRLVYLDFMPKVPGTGNSTVAYRVTTCE</sequence>
<evidence type="ECO:0000313" key="2">
    <source>
        <dbReference type="Proteomes" id="UP000054516"/>
    </source>
</evidence>
<dbReference type="EMBL" id="DF977496">
    <property type="protein sequence ID" value="GAP90907.1"/>
    <property type="molecule type" value="Genomic_DNA"/>
</dbReference>
<reference evidence="1" key="1">
    <citation type="submission" date="2016-03" db="EMBL/GenBank/DDBJ databases">
        <title>Draft genome sequence of Rosellinia necatrix.</title>
        <authorList>
            <person name="Kanematsu S."/>
        </authorList>
    </citation>
    <scope>NUCLEOTIDE SEQUENCE [LARGE SCALE GENOMIC DNA]</scope>
    <source>
        <strain evidence="1">W97</strain>
    </source>
</reference>
<accession>A0A1W2TR24</accession>
<dbReference type="STRING" id="77044.A0A1W2TR24"/>
<proteinExistence type="predicted"/>
<evidence type="ECO:0000313" key="1">
    <source>
        <dbReference type="EMBL" id="GAP90907.1"/>
    </source>
</evidence>
<dbReference type="AlphaFoldDB" id="A0A1W2TR24"/>
<dbReference type="OMA" id="DFKPKIW"/>
<protein>
    <submittedName>
        <fullName evidence="1">Putative CND01770-like</fullName>
    </submittedName>
</protein>
<organism evidence="1">
    <name type="scientific">Rosellinia necatrix</name>
    <name type="common">White root-rot fungus</name>
    <dbReference type="NCBI Taxonomy" id="77044"/>
    <lineage>
        <taxon>Eukaryota</taxon>
        <taxon>Fungi</taxon>
        <taxon>Dikarya</taxon>
        <taxon>Ascomycota</taxon>
        <taxon>Pezizomycotina</taxon>
        <taxon>Sordariomycetes</taxon>
        <taxon>Xylariomycetidae</taxon>
        <taxon>Xylariales</taxon>
        <taxon>Xylariaceae</taxon>
        <taxon>Rosellinia</taxon>
    </lineage>
</organism>
<dbReference type="OrthoDB" id="2566743at2759"/>
<keyword evidence="2" id="KW-1185">Reference proteome</keyword>
<name>A0A1W2TR24_ROSNE</name>